<dbReference type="EMBL" id="CP002305">
    <property type="protein sequence ID" value="ADQ18308.1"/>
    <property type="molecule type" value="Genomic_DNA"/>
</dbReference>
<dbReference type="HOGENOM" id="CLU_105419_0_0_10"/>
<name>E4RZR5_LEAB4</name>
<dbReference type="STRING" id="649349.Lbys_2646"/>
<reference key="1">
    <citation type="submission" date="2010-11" db="EMBL/GenBank/DDBJ databases">
        <title>The complete genome of Leadbetterella byssophila DSM 17132.</title>
        <authorList>
            <consortium name="US DOE Joint Genome Institute (JGI-PGF)"/>
            <person name="Lucas S."/>
            <person name="Copeland A."/>
            <person name="Lapidus A."/>
            <person name="Glavina del Rio T."/>
            <person name="Dalin E."/>
            <person name="Tice H."/>
            <person name="Bruce D."/>
            <person name="Goodwin L."/>
            <person name="Pitluck S."/>
            <person name="Kyrpides N."/>
            <person name="Mavromatis K."/>
            <person name="Ivanova N."/>
            <person name="Teshima H."/>
            <person name="Brettin T."/>
            <person name="Detter J.C."/>
            <person name="Han C."/>
            <person name="Tapia R."/>
            <person name="Land M."/>
            <person name="Hauser L."/>
            <person name="Markowitz V."/>
            <person name="Cheng J.-F."/>
            <person name="Hugenholtz P."/>
            <person name="Woyke T."/>
            <person name="Wu D."/>
            <person name="Tindall B."/>
            <person name="Pomrenke H.G."/>
            <person name="Brambilla E."/>
            <person name="Klenk H.-P."/>
            <person name="Eisen J.A."/>
        </authorList>
    </citation>
    <scope>NUCLEOTIDE SEQUENCE [LARGE SCALE GENOMIC DNA]</scope>
    <source>
        <strain>DSM 17132</strain>
    </source>
</reference>
<dbReference type="RefSeq" id="WP_013409345.1">
    <property type="nucleotide sequence ID" value="NC_014655.1"/>
</dbReference>
<dbReference type="Proteomes" id="UP000007435">
    <property type="component" value="Chromosome"/>
</dbReference>
<protein>
    <recommendedName>
        <fullName evidence="3">ABC transporter ATPase</fullName>
    </recommendedName>
</protein>
<proteinExistence type="predicted"/>
<accession>E4RZR5</accession>
<evidence type="ECO:0000313" key="2">
    <source>
        <dbReference type="Proteomes" id="UP000007435"/>
    </source>
</evidence>
<evidence type="ECO:0000313" key="1">
    <source>
        <dbReference type="EMBL" id="ADQ18308.1"/>
    </source>
</evidence>
<keyword evidence="2" id="KW-1185">Reference proteome</keyword>
<organism evidence="1 2">
    <name type="scientific">Leadbetterella byssophila (strain DSM 17132 / JCM 16389 / KACC 11308 / NBRC 106382 / 4M15)</name>
    <dbReference type="NCBI Taxonomy" id="649349"/>
    <lineage>
        <taxon>Bacteria</taxon>
        <taxon>Pseudomonadati</taxon>
        <taxon>Bacteroidota</taxon>
        <taxon>Cytophagia</taxon>
        <taxon>Cytophagales</taxon>
        <taxon>Leadbetterellaceae</taxon>
        <taxon>Leadbetterella</taxon>
    </lineage>
</organism>
<dbReference type="KEGG" id="lby:Lbys_2646"/>
<dbReference type="eggNOG" id="ENOG502ZBQZ">
    <property type="taxonomic scope" value="Bacteria"/>
</dbReference>
<evidence type="ECO:0008006" key="3">
    <source>
        <dbReference type="Google" id="ProtNLM"/>
    </source>
</evidence>
<dbReference type="AlphaFoldDB" id="E4RZR5"/>
<sequence length="164" mass="18844">MYISFDELPGNARIWWYQADRNLSPSEIEILDSQLRSNMDNWLTHGMPMKGSFTILFDRVILIGADTDFQSPSGCSIDSSTRWLKDLGAQLGLQLFDRSIGYFKDDELNFISFFDAKKVIQEGHIQSDTKILNTQISSKDDVDTRLTIPASETFLKRYFEKVTL</sequence>
<reference evidence="1 2" key="2">
    <citation type="journal article" date="2011" name="Stand. Genomic Sci.">
        <title>Complete genome sequence of Leadbetterella byssophila type strain (4M15).</title>
        <authorList>
            <person name="Abt B."/>
            <person name="Teshima H."/>
            <person name="Lucas S."/>
            <person name="Lapidus A."/>
            <person name="Del Rio T.G."/>
            <person name="Nolan M."/>
            <person name="Tice H."/>
            <person name="Cheng J.F."/>
            <person name="Pitluck S."/>
            <person name="Liolios K."/>
            <person name="Pagani I."/>
            <person name="Ivanova N."/>
            <person name="Mavromatis K."/>
            <person name="Pati A."/>
            <person name="Tapia R."/>
            <person name="Han C."/>
            <person name="Goodwin L."/>
            <person name="Chen A."/>
            <person name="Palaniappan K."/>
            <person name="Land M."/>
            <person name="Hauser L."/>
            <person name="Chang Y.J."/>
            <person name="Jeffries C.D."/>
            <person name="Rohde M."/>
            <person name="Goker M."/>
            <person name="Tindall B.J."/>
            <person name="Detter J.C."/>
            <person name="Woyke T."/>
            <person name="Bristow J."/>
            <person name="Eisen J.A."/>
            <person name="Markowitz V."/>
            <person name="Hugenholtz P."/>
            <person name="Klenk H.P."/>
            <person name="Kyrpides N.C."/>
        </authorList>
    </citation>
    <scope>NUCLEOTIDE SEQUENCE [LARGE SCALE GENOMIC DNA]</scope>
    <source>
        <strain evidence="2">DSM 17132 / JCM 16389 / KACC 11308 / NBRC 106382 / 4M15</strain>
    </source>
</reference>
<dbReference type="OrthoDB" id="978691at2"/>
<gene>
    <name evidence="1" type="ordered locus">Lbys_2646</name>
</gene>